<dbReference type="Gene3D" id="3.50.50.60">
    <property type="entry name" value="FAD/NAD(P)-binding domain"/>
    <property type="match status" value="2"/>
</dbReference>
<keyword evidence="7" id="KW-0521">NADP</keyword>
<dbReference type="AlphaFoldDB" id="A0AAW7JFK4"/>
<evidence type="ECO:0000259" key="9">
    <source>
        <dbReference type="Pfam" id="PF07992"/>
    </source>
</evidence>
<proteinExistence type="inferred from homology"/>
<feature type="binding site" evidence="7">
    <location>
        <begin position="356"/>
        <end position="370"/>
    </location>
    <ligand>
        <name>NAD(+)</name>
        <dbReference type="ChEBI" id="CHEBI:57540"/>
    </ligand>
</feature>
<dbReference type="InterPro" id="IPR044142">
    <property type="entry name" value="AhpF_NTD_N"/>
</dbReference>
<dbReference type="SUPFAM" id="SSF51905">
    <property type="entry name" value="FAD/NAD(P)-binding domain"/>
    <property type="match status" value="1"/>
</dbReference>
<dbReference type="GO" id="GO:0102039">
    <property type="term" value="F:NADH-dependent peroxiredoxin activity"/>
    <property type="evidence" value="ECO:0007669"/>
    <property type="project" value="InterPro"/>
</dbReference>
<dbReference type="PROSITE" id="PS00573">
    <property type="entry name" value="PYRIDINE_REDOX_2"/>
    <property type="match status" value="1"/>
</dbReference>
<sequence>MLDKDILEQVKSLFSGLKSHYVLRATVSSGHEKADELSSFLADFCSTSPMLELEKVPEDGGRLEFSIVKDGAATGITFRGIPGGHEFTSLLLAILNADGKGKNLPDAAIAARIKALDGPVRLRTYMSLSCTNCPDVVQALNVITLLGGDVEHEIVDGALWQDEVSSLGIQGVPAVYADGQLLHVGRGDLGVLLDELESKYGSSAVEAAEPVEHRYDVVVVGGGPAGASAAIYSARKGLSVALVAGRIGGQVNDTVGIENLISVPSTTGASLAAALGEHLGAYPVDVYANRSVEGTDFSGPLKVVEAKGGESFVAPAVIIATGASWRRLGVEGEAEHIGHGVAFCPHCDGPFYKDRHVAVIGGGNSGIEAAIDLAGICSRVTVLEFASELRADTVLQEKARSLSNVEILTSRQTVRVVGDGNKVTAIDVRDLTTGEESTIQLDGVFVQIGLVPASGPFKDSVEVNRRGEIVTDGAGRTSVPGVYAAGDVADVPFKQIVIAMGSGATAALSAFDDRVRGVLPVV</sequence>
<dbReference type="PROSITE" id="PS51354">
    <property type="entry name" value="GLUTAREDOXIN_2"/>
    <property type="match status" value="1"/>
</dbReference>
<dbReference type="InterPro" id="IPR036188">
    <property type="entry name" value="FAD/NAD-bd_sf"/>
</dbReference>
<keyword evidence="3 7" id="KW-0274">FAD</keyword>
<dbReference type="RefSeq" id="WP_289824288.1">
    <property type="nucleotide sequence ID" value="NZ_JAUEIE010000001.1"/>
</dbReference>
<evidence type="ECO:0000313" key="12">
    <source>
        <dbReference type="Proteomes" id="UP001167831"/>
    </source>
</evidence>
<dbReference type="InterPro" id="IPR044141">
    <property type="entry name" value="AhpF_NTD_C"/>
</dbReference>
<feature type="binding site" evidence="7">
    <location>
        <begin position="216"/>
        <end position="231"/>
    </location>
    <ligand>
        <name>FAD</name>
        <dbReference type="ChEBI" id="CHEBI:57692"/>
    </ligand>
</feature>
<evidence type="ECO:0000256" key="5">
    <source>
        <dbReference type="ARBA" id="ARBA00023157"/>
    </source>
</evidence>
<keyword evidence="4" id="KW-0560">Oxidoreductase</keyword>
<protein>
    <submittedName>
        <fullName evidence="11">Alkyl hydroperoxide reductase subunit F</fullName>
    </submittedName>
</protein>
<evidence type="ECO:0000313" key="10">
    <source>
        <dbReference type="EMBL" id="MDN0021412.1"/>
    </source>
</evidence>
<dbReference type="Proteomes" id="UP001167831">
    <property type="component" value="Unassembled WGS sequence"/>
</dbReference>
<dbReference type="PRINTS" id="PR00368">
    <property type="entry name" value="FADPNR"/>
</dbReference>
<evidence type="ECO:0000256" key="7">
    <source>
        <dbReference type="PIRSR" id="PIRSR000238-1"/>
    </source>
</evidence>
<dbReference type="SUPFAM" id="SSF52833">
    <property type="entry name" value="Thioredoxin-like"/>
    <property type="match status" value="2"/>
</dbReference>
<keyword evidence="12" id="KW-1185">Reference proteome</keyword>
<keyword evidence="5 8" id="KW-1015">Disulfide bond</keyword>
<dbReference type="Gene3D" id="3.40.30.80">
    <property type="match status" value="1"/>
</dbReference>
<reference evidence="11" key="1">
    <citation type="submission" date="2023-06" db="EMBL/GenBank/DDBJ databases">
        <authorList>
            <person name="Zeman M."/>
            <person name="Kubasova T."/>
            <person name="Jahodarova E."/>
            <person name="Nykrynova M."/>
            <person name="Rychlik I."/>
        </authorList>
    </citation>
    <scope>NUCLEOTIDE SEQUENCE</scope>
    <source>
        <strain evidence="11">ET15</strain>
        <strain evidence="10">ET37</strain>
    </source>
</reference>
<dbReference type="EMBL" id="JAUEIE010000001">
    <property type="protein sequence ID" value="MDN0021412.1"/>
    <property type="molecule type" value="Genomic_DNA"/>
</dbReference>
<organism evidence="11 13">
    <name type="scientific">Leyella lascolaii</name>
    <dbReference type="NCBI Taxonomy" id="1776379"/>
    <lineage>
        <taxon>Bacteria</taxon>
        <taxon>Pseudomonadati</taxon>
        <taxon>Bacteroidota</taxon>
        <taxon>Bacteroidia</taxon>
        <taxon>Bacteroidales</taxon>
        <taxon>Prevotellaceae</taxon>
        <taxon>Leyella</taxon>
    </lineage>
</organism>
<comment type="similarity">
    <text evidence="1">Belongs to the class-II pyridine nucleotide-disulfide oxidoreductase family.</text>
</comment>
<keyword evidence="6 8" id="KW-0676">Redox-active center</keyword>
<evidence type="ECO:0000256" key="8">
    <source>
        <dbReference type="PIRSR" id="PIRSR000238-2"/>
    </source>
</evidence>
<dbReference type="Pfam" id="PF07992">
    <property type="entry name" value="Pyr_redox_2"/>
    <property type="match status" value="1"/>
</dbReference>
<keyword evidence="2" id="KW-0285">Flavoprotein</keyword>
<dbReference type="PIRSF" id="PIRSF000238">
    <property type="entry name" value="AhpF"/>
    <property type="match status" value="1"/>
</dbReference>
<dbReference type="InterPro" id="IPR008255">
    <property type="entry name" value="Pyr_nucl-diS_OxRdtase_2_AS"/>
</dbReference>
<dbReference type="CDD" id="cd02974">
    <property type="entry name" value="AhpF_NTD_N"/>
    <property type="match status" value="1"/>
</dbReference>
<dbReference type="GO" id="GO:0050660">
    <property type="term" value="F:flavin adenine dinucleotide binding"/>
    <property type="evidence" value="ECO:0007669"/>
    <property type="project" value="InterPro"/>
</dbReference>
<evidence type="ECO:0000256" key="6">
    <source>
        <dbReference type="ARBA" id="ARBA00023284"/>
    </source>
</evidence>
<dbReference type="InterPro" id="IPR012081">
    <property type="entry name" value="Alkyl_hydroperoxide_Rdtase_suF"/>
</dbReference>
<comment type="caution">
    <text evidence="11">The sequence shown here is derived from an EMBL/GenBank/DDBJ whole genome shotgun (WGS) entry which is preliminary data.</text>
</comment>
<evidence type="ECO:0000256" key="4">
    <source>
        <dbReference type="ARBA" id="ARBA00023002"/>
    </source>
</evidence>
<dbReference type="Proteomes" id="UP001168478">
    <property type="component" value="Unassembled WGS sequence"/>
</dbReference>
<name>A0AAW7JFK4_9BACT</name>
<dbReference type="CDD" id="cd03026">
    <property type="entry name" value="AhpF_NTD_C"/>
    <property type="match status" value="1"/>
</dbReference>
<dbReference type="NCBIfam" id="TIGR03140">
    <property type="entry name" value="AhpF"/>
    <property type="match status" value="1"/>
</dbReference>
<evidence type="ECO:0000256" key="1">
    <source>
        <dbReference type="ARBA" id="ARBA00009333"/>
    </source>
</evidence>
<dbReference type="InterPro" id="IPR036249">
    <property type="entry name" value="Thioredoxin-like_sf"/>
</dbReference>
<evidence type="ECO:0000313" key="13">
    <source>
        <dbReference type="Proteomes" id="UP001168478"/>
    </source>
</evidence>
<dbReference type="GO" id="GO:0016668">
    <property type="term" value="F:oxidoreductase activity, acting on a sulfur group of donors, NAD(P) as acceptor"/>
    <property type="evidence" value="ECO:0007669"/>
    <property type="project" value="UniProtKB-ARBA"/>
</dbReference>
<feature type="domain" description="FAD/NAD(P)-binding" evidence="9">
    <location>
        <begin position="215"/>
        <end position="503"/>
    </location>
</feature>
<evidence type="ECO:0000256" key="3">
    <source>
        <dbReference type="ARBA" id="ARBA00022827"/>
    </source>
</evidence>
<dbReference type="GO" id="GO:0000302">
    <property type="term" value="P:response to reactive oxygen species"/>
    <property type="evidence" value="ECO:0007669"/>
    <property type="project" value="InterPro"/>
</dbReference>
<reference evidence="11" key="2">
    <citation type="submission" date="2023-08" db="EMBL/GenBank/DDBJ databases">
        <title>Identification and characterization of horizontal gene transfer across gut microbiota members of farm animals based on homology search.</title>
        <authorList>
            <person name="Schwarzerova J."/>
            <person name="Nykrynova M."/>
            <person name="Jureckova K."/>
            <person name="Cejkova D."/>
            <person name="Rychlik I."/>
        </authorList>
    </citation>
    <scope>NUCLEOTIDE SEQUENCE</scope>
    <source>
        <strain evidence="11">ET15</strain>
        <strain evidence="10">ET37</strain>
    </source>
</reference>
<dbReference type="PRINTS" id="PR00469">
    <property type="entry name" value="PNDRDTASEII"/>
</dbReference>
<dbReference type="PANTHER" id="PTHR48105">
    <property type="entry name" value="THIOREDOXIN REDUCTASE 1-RELATED-RELATED"/>
    <property type="match status" value="1"/>
</dbReference>
<dbReference type="InterPro" id="IPR023753">
    <property type="entry name" value="FAD/NAD-binding_dom"/>
</dbReference>
<dbReference type="InterPro" id="IPR050097">
    <property type="entry name" value="Ferredoxin-NADP_redctase_2"/>
</dbReference>
<evidence type="ECO:0000256" key="2">
    <source>
        <dbReference type="ARBA" id="ARBA00022630"/>
    </source>
</evidence>
<dbReference type="GO" id="GO:0051287">
    <property type="term" value="F:NAD binding"/>
    <property type="evidence" value="ECO:0007669"/>
    <property type="project" value="InterPro"/>
</dbReference>
<evidence type="ECO:0000313" key="11">
    <source>
        <dbReference type="EMBL" id="MDN0023909.1"/>
    </source>
</evidence>
<feature type="disulfide bond" description="Redox-active" evidence="8">
    <location>
        <begin position="344"/>
        <end position="347"/>
    </location>
</feature>
<accession>A0AAW7JFK4</accession>
<keyword evidence="7" id="KW-0520">NAD</keyword>
<feature type="binding site" evidence="7">
    <location>
        <begin position="477"/>
        <end position="487"/>
    </location>
    <ligand>
        <name>FAD</name>
        <dbReference type="ChEBI" id="CHEBI:57692"/>
    </ligand>
</feature>
<comment type="cofactor">
    <cofactor evidence="7">
        <name>FAD</name>
        <dbReference type="ChEBI" id="CHEBI:57692"/>
    </cofactor>
    <text evidence="7">Binds 1 FAD per subunit.</text>
</comment>
<gene>
    <name evidence="11" type="primary">ahpF</name>
    <name evidence="10" type="ORF">QVN81_00010</name>
    <name evidence="11" type="ORF">QVN84_00005</name>
</gene>
<dbReference type="EMBL" id="JAUEIF010000001">
    <property type="protein sequence ID" value="MDN0023909.1"/>
    <property type="molecule type" value="Genomic_DNA"/>
</dbReference>